<dbReference type="OrthoDB" id="3260166at2"/>
<feature type="region of interest" description="Disordered" evidence="1">
    <location>
        <begin position="149"/>
        <end position="175"/>
    </location>
</feature>
<sequence>MAVPAGHTIPRRVSDWVEQALAHPGTATMTPRSWRTYRAVVLATANAIDPKSKTTVFSWTSLAAAVLEVDPTAASSRATIARYLRRLRDWKLLGVVASGRTAQYAPAAGGGSNERAVYVLSVLRPLQPVDSFETPPLKEAGVLPRTHARGDLAQTTPEPLRGPTPSAAQARPAPLPAQRQLPAWPRSVTPKRKDDMLAAAGTLRHLIPVLRRISPEHVRSIARPYFLAGWTVADLHHAIDHLPGGRRWPHDGADGVGNVGAWLSYRLAVWRDAHGTVRRSNSQRILAEQRHNAALARARREAEAATRAAAAGPMSPGRQLARAVAEAIRSGKPVPTLPEQSRRQAPSPAPRPLDAPITPS</sequence>
<dbReference type="Proteomes" id="UP000250222">
    <property type="component" value="Unassembled WGS sequence"/>
</dbReference>
<reference evidence="2 3" key="1">
    <citation type="submission" date="2016-10" db="EMBL/GenBank/DDBJ databases">
        <authorList>
            <person name="Cai Z."/>
        </authorList>
    </citation>
    <scope>NUCLEOTIDE SEQUENCE [LARGE SCALE GENOMIC DNA]</scope>
    <source>
        <strain evidence="2 3">CGMCC 1.10826</strain>
    </source>
</reference>
<protein>
    <submittedName>
        <fullName evidence="2">Uncharacterized protein</fullName>
    </submittedName>
</protein>
<proteinExistence type="predicted"/>
<organism evidence="2 3">
    <name type="scientific">Georgenia satyanarayanai</name>
    <dbReference type="NCBI Taxonomy" id="860221"/>
    <lineage>
        <taxon>Bacteria</taxon>
        <taxon>Bacillati</taxon>
        <taxon>Actinomycetota</taxon>
        <taxon>Actinomycetes</taxon>
        <taxon>Micrococcales</taxon>
        <taxon>Bogoriellaceae</taxon>
        <taxon>Georgenia</taxon>
    </lineage>
</organism>
<evidence type="ECO:0000256" key="1">
    <source>
        <dbReference type="SAM" id="MobiDB-lite"/>
    </source>
</evidence>
<evidence type="ECO:0000313" key="2">
    <source>
        <dbReference type="EMBL" id="SSA46929.1"/>
    </source>
</evidence>
<feature type="region of interest" description="Disordered" evidence="1">
    <location>
        <begin position="307"/>
        <end position="360"/>
    </location>
</feature>
<dbReference type="RefSeq" id="WP_146237598.1">
    <property type="nucleotide sequence ID" value="NZ_QKLZ01000019.1"/>
</dbReference>
<feature type="compositionally biased region" description="Pro residues" evidence="1">
    <location>
        <begin position="347"/>
        <end position="360"/>
    </location>
</feature>
<evidence type="ECO:0000313" key="3">
    <source>
        <dbReference type="Proteomes" id="UP000250222"/>
    </source>
</evidence>
<gene>
    <name evidence="2" type="ORF">SAMN05216184_11940</name>
</gene>
<keyword evidence="3" id="KW-1185">Reference proteome</keyword>
<dbReference type="AlphaFoldDB" id="A0A2Y9AXX0"/>
<name>A0A2Y9AXX0_9MICO</name>
<dbReference type="EMBL" id="UETB01000019">
    <property type="protein sequence ID" value="SSA46929.1"/>
    <property type="molecule type" value="Genomic_DNA"/>
</dbReference>
<accession>A0A2Y9AXX0</accession>